<proteinExistence type="predicted"/>
<reference evidence="1 2" key="1">
    <citation type="submission" date="2016-04" db="EMBL/GenBank/DDBJ databases">
        <title>NP1 phage genome sequence analysis.</title>
        <authorList>
            <person name="Chaudhry W.N."/>
        </authorList>
    </citation>
    <scope>NUCLEOTIDE SEQUENCE [LARGE SCALE GENOMIC DNA]</scope>
</reference>
<dbReference type="Pfam" id="PF20036">
    <property type="entry name" value="Gp13-like"/>
    <property type="match status" value="1"/>
</dbReference>
<sequence length="344" mass="36925">MASGVTRIADVVVPEIFSPYVQQMTQEKSRLIRSGAITLDAQLNSALAGGGLTFNEPSFKDLDNDAENVSTDDPATDSTPNKIGTATEIQVRLSRNNSWSSMDLSGDLAGADPMQAIANRVSDYWTRRQQAAFVATLNGVFADNAAAPTGTEHVQNDMTHDVSGASFVDGVTNFSAEAFIDATATMGDSMEDLTMVMVHSIVYARMLKNNLIDFVSDSVNGNAVRIPTFLGREVIVDDGVPRSSGVFNTWLFGRGAVRGGMGSPKVPTEVDRKPAAGNGGGQDILFNRTEWIIHPVGHAYAGTPPNGGPSNASTTNNLAHADSWKRVFSERKQIRIARLITREF</sequence>
<dbReference type="RefSeq" id="YP_009285820.1">
    <property type="nucleotide sequence ID" value="NC_031058.1"/>
</dbReference>
<dbReference type="OrthoDB" id="14333at10239"/>
<keyword evidence="2" id="KW-1185">Reference proteome</keyword>
<organism evidence="1 2">
    <name type="scientific">Pseudomonas phage NP1</name>
    <dbReference type="NCBI Taxonomy" id="1844477"/>
    <lineage>
        <taxon>Viruses</taxon>
        <taxon>Duplodnaviria</taxon>
        <taxon>Heunggongvirae</taxon>
        <taxon>Uroviricota</taxon>
        <taxon>Caudoviricetes</taxon>
        <taxon>Queuovirinae</taxon>
        <taxon>Nipunavirus</taxon>
        <taxon>Nipunavirus quinobequin</taxon>
        <taxon>Nipunavirus NP1</taxon>
    </lineage>
</organism>
<protein>
    <submittedName>
        <fullName evidence="1">Major head protein</fullName>
    </submittedName>
</protein>
<dbReference type="InterPro" id="IPR045404">
    <property type="entry name" value="Gp13-like"/>
</dbReference>
<evidence type="ECO:0000313" key="1">
    <source>
        <dbReference type="EMBL" id="AND74859.1"/>
    </source>
</evidence>
<evidence type="ECO:0000313" key="2">
    <source>
        <dbReference type="Proteomes" id="UP000202195"/>
    </source>
</evidence>
<name>A0A172PZT7_9CAUD</name>
<dbReference type="KEGG" id="vg:29079803"/>
<accession>A0A172PZT7</accession>
<dbReference type="EMBL" id="KX129925">
    <property type="protein sequence ID" value="AND74859.1"/>
    <property type="molecule type" value="Genomic_DNA"/>
</dbReference>
<dbReference type="Proteomes" id="UP000202195">
    <property type="component" value="Segment"/>
</dbReference>
<dbReference type="GeneID" id="29079803"/>